<feature type="compositionally biased region" description="Polar residues" evidence="9">
    <location>
        <begin position="283"/>
        <end position="293"/>
    </location>
</feature>
<keyword evidence="6 8" id="KW-1133">Transmembrane helix</keyword>
<evidence type="ECO:0000256" key="9">
    <source>
        <dbReference type="SAM" id="MobiDB-lite"/>
    </source>
</evidence>
<evidence type="ECO:0000256" key="3">
    <source>
        <dbReference type="ARBA" id="ARBA00022448"/>
    </source>
</evidence>
<evidence type="ECO:0000256" key="8">
    <source>
        <dbReference type="RuleBase" id="RU362101"/>
    </source>
</evidence>
<evidence type="ECO:0000256" key="7">
    <source>
        <dbReference type="ARBA" id="ARBA00023136"/>
    </source>
</evidence>
<accession>A0A427Y2X8</accession>
<name>A0A427Y2X8_9TREE</name>
<feature type="transmembrane region" description="Helical" evidence="8">
    <location>
        <begin position="87"/>
        <end position="105"/>
    </location>
</feature>
<feature type="transmembrane region" description="Helical" evidence="8">
    <location>
        <begin position="163"/>
        <end position="187"/>
    </location>
</feature>
<dbReference type="Pfam" id="PF03824">
    <property type="entry name" value="NicO"/>
    <property type="match status" value="1"/>
</dbReference>
<evidence type="ECO:0000256" key="6">
    <source>
        <dbReference type="ARBA" id="ARBA00022989"/>
    </source>
</evidence>
<keyword evidence="5 8" id="KW-0812">Transmembrane</keyword>
<feature type="region of interest" description="Disordered" evidence="9">
    <location>
        <begin position="253"/>
        <end position="299"/>
    </location>
</feature>
<comment type="subcellular location">
    <subcellularLocation>
        <location evidence="8">Cell membrane</location>
        <topology evidence="8">Multi-pass membrane protein</topology>
    </subcellularLocation>
    <subcellularLocation>
        <location evidence="1">Endomembrane system</location>
        <topology evidence="1">Multi-pass membrane protein</topology>
    </subcellularLocation>
</comment>
<keyword evidence="4" id="KW-0533">Nickel</keyword>
<comment type="caution">
    <text evidence="10">The sequence shown here is derived from an EMBL/GenBank/DDBJ whole genome shotgun (WGS) entry which is preliminary data.</text>
</comment>
<comment type="similarity">
    <text evidence="2 8">Belongs to the NiCoT transporter (TC 2.A.52) family.</text>
</comment>
<dbReference type="InterPro" id="IPR004688">
    <property type="entry name" value="Ni/Co_transpt"/>
</dbReference>
<reference evidence="10 11" key="1">
    <citation type="submission" date="2018-11" db="EMBL/GenBank/DDBJ databases">
        <title>Genome sequence of Saitozyma podzolica DSM 27192.</title>
        <authorList>
            <person name="Aliyu H."/>
            <person name="Gorte O."/>
            <person name="Ochsenreither K."/>
        </authorList>
    </citation>
    <scope>NUCLEOTIDE SEQUENCE [LARGE SCALE GENOMIC DNA]</scope>
    <source>
        <strain evidence="10 11">DSM 27192</strain>
    </source>
</reference>
<proteinExistence type="inferred from homology"/>
<dbReference type="AlphaFoldDB" id="A0A427Y2X8"/>
<protein>
    <recommendedName>
        <fullName evidence="8">Nickel/cobalt efflux system</fullName>
    </recommendedName>
</protein>
<dbReference type="EMBL" id="RSCD01000020">
    <property type="protein sequence ID" value="RSH85452.1"/>
    <property type="molecule type" value="Genomic_DNA"/>
</dbReference>
<evidence type="ECO:0000256" key="4">
    <source>
        <dbReference type="ARBA" id="ARBA00022596"/>
    </source>
</evidence>
<evidence type="ECO:0000313" key="11">
    <source>
        <dbReference type="Proteomes" id="UP000279259"/>
    </source>
</evidence>
<dbReference type="Proteomes" id="UP000279259">
    <property type="component" value="Unassembled WGS sequence"/>
</dbReference>
<feature type="compositionally biased region" description="Basic and acidic residues" evidence="9">
    <location>
        <begin position="254"/>
        <end position="270"/>
    </location>
</feature>
<evidence type="ECO:0000313" key="10">
    <source>
        <dbReference type="EMBL" id="RSH85452.1"/>
    </source>
</evidence>
<dbReference type="GO" id="GO:0015099">
    <property type="term" value="F:nickel cation transmembrane transporter activity"/>
    <property type="evidence" value="ECO:0007669"/>
    <property type="project" value="UniProtKB-UniRule"/>
</dbReference>
<dbReference type="OrthoDB" id="5197598at2759"/>
<keyword evidence="7 8" id="KW-0472">Membrane</keyword>
<sequence>MVFPLFGHFRQKWLALLGRAAALITGELLAHAAVGAAAVITLSHAGELLGLALPAWTIGLCHARDADNISAIDNATRQLSKFRARPLVFAWSLNQVIAVNVAIAFRSFHCAFGARSPANPLSVEIYKKLDVDARDIAAIQGGGCPVRFVGPVLRAVDRPWKMYSVGVLFGFGFDTASSIALLAISAIDQRGPDGEGIKHCKIVIFLFLFTAGMCLMDSLGSVLMLYAYAPLRRESEERKLALFFNPKGSLASETSHESEEVPVVLEEKSRSSPGKSALPDASEQAQDTSQDNTPLRGDYRTGRMLDAKASTMSSLSITLTVICILVALRRVEGHISECPTSPSLAHEPRSQRLATSLISVASLVEIMGMVDDNCSQCQDSANDPDGGGLAGSWWRFWDAIPDVYADQMLT</sequence>
<comment type="caution">
    <text evidence="8">Lacks conserved residue(s) required for the propagation of feature annotation.</text>
</comment>
<dbReference type="PANTHER" id="PTHR31611">
    <property type="entry name" value="HIGH-AFFINITY NICKEL TRANSPORT PROTEIN NIC1"/>
    <property type="match status" value="1"/>
</dbReference>
<organism evidence="10 11">
    <name type="scientific">Saitozyma podzolica</name>
    <dbReference type="NCBI Taxonomy" id="1890683"/>
    <lineage>
        <taxon>Eukaryota</taxon>
        <taxon>Fungi</taxon>
        <taxon>Dikarya</taxon>
        <taxon>Basidiomycota</taxon>
        <taxon>Agaricomycotina</taxon>
        <taxon>Tremellomycetes</taxon>
        <taxon>Tremellales</taxon>
        <taxon>Trimorphomycetaceae</taxon>
        <taxon>Saitozyma</taxon>
    </lineage>
</organism>
<gene>
    <name evidence="10" type="ORF">EHS25_004848</name>
</gene>
<evidence type="ECO:0000256" key="1">
    <source>
        <dbReference type="ARBA" id="ARBA00004127"/>
    </source>
</evidence>
<dbReference type="PANTHER" id="PTHR31611:SF0">
    <property type="entry name" value="HIGH-AFFINITY NICKEL TRANSPORT PROTEIN NIC1"/>
    <property type="match status" value="1"/>
</dbReference>
<dbReference type="InterPro" id="IPR011541">
    <property type="entry name" value="Ni/Co_transpt_high_affinity"/>
</dbReference>
<keyword evidence="11" id="KW-1185">Reference proteome</keyword>
<dbReference type="STRING" id="1890683.A0A427Y2X8"/>
<keyword evidence="3 8" id="KW-0813">Transport</keyword>
<dbReference type="GO" id="GO:0012505">
    <property type="term" value="C:endomembrane system"/>
    <property type="evidence" value="ECO:0007669"/>
    <property type="project" value="UniProtKB-SubCell"/>
</dbReference>
<dbReference type="GO" id="GO:0005886">
    <property type="term" value="C:plasma membrane"/>
    <property type="evidence" value="ECO:0007669"/>
    <property type="project" value="UniProtKB-SubCell"/>
</dbReference>
<evidence type="ECO:0000256" key="5">
    <source>
        <dbReference type="ARBA" id="ARBA00022692"/>
    </source>
</evidence>
<evidence type="ECO:0000256" key="2">
    <source>
        <dbReference type="ARBA" id="ARBA00010892"/>
    </source>
</evidence>
<feature type="transmembrane region" description="Helical" evidence="8">
    <location>
        <begin position="202"/>
        <end position="229"/>
    </location>
</feature>